<accession>A0ABY1QJJ0</accession>
<comment type="caution">
    <text evidence="1">The sequence shown here is derived from an EMBL/GenBank/DDBJ whole genome shotgun (WGS) entry which is preliminary data.</text>
</comment>
<reference evidence="1 2" key="1">
    <citation type="submission" date="2017-05" db="EMBL/GenBank/DDBJ databases">
        <authorList>
            <person name="Varghese N."/>
            <person name="Submissions S."/>
        </authorList>
    </citation>
    <scope>NUCLEOTIDE SEQUENCE [LARGE SCALE GENOMIC DNA]</scope>
    <source>
        <strain evidence="1 2">DSM 25457</strain>
    </source>
</reference>
<protein>
    <submittedName>
        <fullName evidence="1">Uncharacterized protein</fullName>
    </submittedName>
</protein>
<dbReference type="EMBL" id="FXUG01000016">
    <property type="protein sequence ID" value="SMP73302.1"/>
    <property type="molecule type" value="Genomic_DNA"/>
</dbReference>
<keyword evidence="2" id="KW-1185">Reference proteome</keyword>
<name>A0ABY1QJJ0_9BACT</name>
<gene>
    <name evidence="1" type="ORF">SAMN06265222_11686</name>
</gene>
<organism evidence="1 2">
    <name type="scientific">Neorhodopirellula lusitana</name>
    <dbReference type="NCBI Taxonomy" id="445327"/>
    <lineage>
        <taxon>Bacteria</taxon>
        <taxon>Pseudomonadati</taxon>
        <taxon>Planctomycetota</taxon>
        <taxon>Planctomycetia</taxon>
        <taxon>Pirellulales</taxon>
        <taxon>Pirellulaceae</taxon>
        <taxon>Neorhodopirellula</taxon>
    </lineage>
</organism>
<dbReference type="Proteomes" id="UP001158067">
    <property type="component" value="Unassembled WGS sequence"/>
</dbReference>
<sequence>MPMSIRHPRRTDAWISNERLLNVVFRLILSNEWNPIDRCNDITVGSERLSNNSNRNRNHITALANTADNTRDLVAQTRNPFTNRQRGFVAKS</sequence>
<proteinExistence type="predicted"/>
<evidence type="ECO:0000313" key="2">
    <source>
        <dbReference type="Proteomes" id="UP001158067"/>
    </source>
</evidence>
<evidence type="ECO:0000313" key="1">
    <source>
        <dbReference type="EMBL" id="SMP73302.1"/>
    </source>
</evidence>